<gene>
    <name evidence="1" type="ORF">F2P81_010522</name>
</gene>
<proteinExistence type="predicted"/>
<evidence type="ECO:0000313" key="2">
    <source>
        <dbReference type="Proteomes" id="UP000438429"/>
    </source>
</evidence>
<reference evidence="1 2" key="1">
    <citation type="submission" date="2019-06" db="EMBL/GenBank/DDBJ databases">
        <title>Draft genomes of female and male turbot (Scophthalmus maximus).</title>
        <authorList>
            <person name="Xu H."/>
            <person name="Xu X.-W."/>
            <person name="Shao C."/>
            <person name="Chen S."/>
        </authorList>
    </citation>
    <scope>NUCLEOTIDE SEQUENCE [LARGE SCALE GENOMIC DNA]</scope>
    <source>
        <strain evidence="1">Ysfricsl-2016a</strain>
        <tissue evidence="1">Blood</tissue>
    </source>
</reference>
<dbReference type="AlphaFoldDB" id="A0A6A4T019"/>
<comment type="caution">
    <text evidence="1">The sequence shown here is derived from an EMBL/GenBank/DDBJ whole genome shotgun (WGS) entry which is preliminary data.</text>
</comment>
<accession>A0A6A4T019</accession>
<protein>
    <submittedName>
        <fullName evidence="1">Uncharacterized protein</fullName>
    </submittedName>
</protein>
<sequence>MGRGRHEIRQRYELPGAQKRHLSGSVRIQPNTGFHTSTIQRYEGDCPKTLQQMFLTESTLCAFLMERKVDHNLSCLPFYGKAVAK</sequence>
<dbReference type="Proteomes" id="UP000438429">
    <property type="component" value="Unassembled WGS sequence"/>
</dbReference>
<dbReference type="EMBL" id="VEVO01000009">
    <property type="protein sequence ID" value="KAF0037648.1"/>
    <property type="molecule type" value="Genomic_DNA"/>
</dbReference>
<organism evidence="1 2">
    <name type="scientific">Scophthalmus maximus</name>
    <name type="common">Turbot</name>
    <name type="synonym">Psetta maxima</name>
    <dbReference type="NCBI Taxonomy" id="52904"/>
    <lineage>
        <taxon>Eukaryota</taxon>
        <taxon>Metazoa</taxon>
        <taxon>Chordata</taxon>
        <taxon>Craniata</taxon>
        <taxon>Vertebrata</taxon>
        <taxon>Euteleostomi</taxon>
        <taxon>Actinopterygii</taxon>
        <taxon>Neopterygii</taxon>
        <taxon>Teleostei</taxon>
        <taxon>Neoteleostei</taxon>
        <taxon>Acanthomorphata</taxon>
        <taxon>Carangaria</taxon>
        <taxon>Pleuronectiformes</taxon>
        <taxon>Pleuronectoidei</taxon>
        <taxon>Scophthalmidae</taxon>
        <taxon>Scophthalmus</taxon>
    </lineage>
</organism>
<name>A0A6A4T019_SCOMX</name>
<evidence type="ECO:0000313" key="1">
    <source>
        <dbReference type="EMBL" id="KAF0037648.1"/>
    </source>
</evidence>